<keyword evidence="1" id="KW-0812">Transmembrane</keyword>
<evidence type="ECO:0000256" key="1">
    <source>
        <dbReference type="SAM" id="Phobius"/>
    </source>
</evidence>
<comment type="caution">
    <text evidence="2">The sequence shown here is derived from an EMBL/GenBank/DDBJ whole genome shotgun (WGS) entry which is preliminary data.</text>
</comment>
<feature type="transmembrane region" description="Helical" evidence="1">
    <location>
        <begin position="130"/>
        <end position="151"/>
    </location>
</feature>
<reference evidence="2" key="1">
    <citation type="journal article" date="2014" name="Int. J. Syst. Evol. Microbiol.">
        <title>Complete genome sequence of Corynebacterium casei LMG S-19264T (=DSM 44701T), isolated from a smear-ripened cheese.</title>
        <authorList>
            <consortium name="US DOE Joint Genome Institute (JGI-PGF)"/>
            <person name="Walter F."/>
            <person name="Albersmeier A."/>
            <person name="Kalinowski J."/>
            <person name="Ruckert C."/>
        </authorList>
    </citation>
    <scope>NUCLEOTIDE SEQUENCE</scope>
    <source>
        <strain evidence="2">NBRC 108769</strain>
    </source>
</reference>
<gene>
    <name evidence="2" type="ORF">GCM10007940_12700</name>
</gene>
<dbReference type="AlphaFoldDB" id="A0AA37SRM4"/>
<evidence type="ECO:0000313" key="3">
    <source>
        <dbReference type="Proteomes" id="UP001156666"/>
    </source>
</evidence>
<keyword evidence="3" id="KW-1185">Reference proteome</keyword>
<reference evidence="2" key="2">
    <citation type="submission" date="2023-01" db="EMBL/GenBank/DDBJ databases">
        <title>Draft genome sequence of Portibacter lacus strain NBRC 108769.</title>
        <authorList>
            <person name="Sun Q."/>
            <person name="Mori K."/>
        </authorList>
    </citation>
    <scope>NUCLEOTIDE SEQUENCE</scope>
    <source>
        <strain evidence="2">NBRC 108769</strain>
    </source>
</reference>
<feature type="transmembrane region" description="Helical" evidence="1">
    <location>
        <begin position="12"/>
        <end position="30"/>
    </location>
</feature>
<feature type="transmembrane region" description="Helical" evidence="1">
    <location>
        <begin position="50"/>
        <end position="76"/>
    </location>
</feature>
<accession>A0AA37SRM4</accession>
<sequence>MYKFLINKGQTLAFILGAGLSIIFALFIYIGIKDRDLAQMSNEALIETDIFNFGIYAAIALIALAAVLVFVIFAIAGLLRDFKSSLKVLIGIGLILVLFFIFYTVATPDETGILARLAGEFDISDNISKFISAGINTTLSLLGLALVIWLFSELRNALK</sequence>
<dbReference type="RefSeq" id="WP_235291154.1">
    <property type="nucleotide sequence ID" value="NZ_BSOH01000007.1"/>
</dbReference>
<feature type="transmembrane region" description="Helical" evidence="1">
    <location>
        <begin position="88"/>
        <end position="106"/>
    </location>
</feature>
<dbReference type="EMBL" id="BSOH01000007">
    <property type="protein sequence ID" value="GLR16655.1"/>
    <property type="molecule type" value="Genomic_DNA"/>
</dbReference>
<name>A0AA37SRM4_9BACT</name>
<proteinExistence type="predicted"/>
<dbReference type="Proteomes" id="UP001156666">
    <property type="component" value="Unassembled WGS sequence"/>
</dbReference>
<keyword evidence="1" id="KW-0472">Membrane</keyword>
<keyword evidence="1" id="KW-1133">Transmembrane helix</keyword>
<protein>
    <submittedName>
        <fullName evidence="2">Uncharacterized protein</fullName>
    </submittedName>
</protein>
<evidence type="ECO:0000313" key="2">
    <source>
        <dbReference type="EMBL" id="GLR16655.1"/>
    </source>
</evidence>
<organism evidence="2 3">
    <name type="scientific">Portibacter lacus</name>
    <dbReference type="NCBI Taxonomy" id="1099794"/>
    <lineage>
        <taxon>Bacteria</taxon>
        <taxon>Pseudomonadati</taxon>
        <taxon>Bacteroidota</taxon>
        <taxon>Saprospiria</taxon>
        <taxon>Saprospirales</taxon>
        <taxon>Haliscomenobacteraceae</taxon>
        <taxon>Portibacter</taxon>
    </lineage>
</organism>